<dbReference type="SMART" id="SM00343">
    <property type="entry name" value="ZnF_C2HC"/>
    <property type="match status" value="2"/>
</dbReference>
<evidence type="ECO:0000256" key="2">
    <source>
        <dbReference type="SAM" id="MobiDB-lite"/>
    </source>
</evidence>
<evidence type="ECO:0000256" key="1">
    <source>
        <dbReference type="PROSITE-ProRule" id="PRU00047"/>
    </source>
</evidence>
<dbReference type="InterPro" id="IPR036875">
    <property type="entry name" value="Znf_CCHC_sf"/>
</dbReference>
<sequence length="517" mass="55454">MSDTSHIHHSPSQPDAETPLLWTHVVGSKRKGNSKKQQSIASFNPTLIQRPVTEAEASQQAINGEASSGPMAVIRPFLKGIEEDSVFIDLTPVKDRNLLNKALLKFNEATTNSELYEDFLGYRSKPRHYLGHAFLETMWLPECVGRTTLINDGITLEDGTYLRGFPSYPGDATIVKLTLQNLPFLPALQLKEEMATRLSRYGDVLDHGISRTNGIFQGEGYATLNLTVPSSPDYACDELHPEDKPCPGHRHLEKLSRVMIWDPRSADQRMVLLQWDKMPNFCRICHSADHCRADCPEYKKWIQCYHCDEYGHVEYNCPRNTSPNKVRAVDSKAASKPRKVSQEAKSGTSSGKKKAAPKVSKAPPVAAGAGAGSGTPGGDTAGGGSPGGGDSGVVPGNNQGDGQGGAQDVVHSGVQGGADSQTIAQKQGADRDADMDELPLAQDSDNTTGTESTDTEMGESPANPTSASENALDHPVKKIGKFDGADDFTSAKQQAAVTAAAQGQQQGLTGPPSPSQH</sequence>
<dbReference type="SUPFAM" id="SSF57756">
    <property type="entry name" value="Retrovirus zinc finger-like domains"/>
    <property type="match status" value="1"/>
</dbReference>
<dbReference type="PROSITE" id="PS50158">
    <property type="entry name" value="ZF_CCHC"/>
    <property type="match status" value="1"/>
</dbReference>
<keyword evidence="5" id="KW-1185">Reference proteome</keyword>
<keyword evidence="1" id="KW-0479">Metal-binding</keyword>
<dbReference type="InterPro" id="IPR001878">
    <property type="entry name" value="Znf_CCHC"/>
</dbReference>
<dbReference type="Proteomes" id="UP001304243">
    <property type="component" value="Unassembled WGS sequence"/>
</dbReference>
<protein>
    <recommendedName>
        <fullName evidence="3">CCHC-type domain-containing protein</fullName>
    </recommendedName>
</protein>
<dbReference type="EMBL" id="JASEJX010000013">
    <property type="protein sequence ID" value="KAK4517111.1"/>
    <property type="molecule type" value="Genomic_DNA"/>
</dbReference>
<feature type="compositionally biased region" description="Polar residues" evidence="2">
    <location>
        <begin position="1"/>
        <end position="15"/>
    </location>
</feature>
<evidence type="ECO:0000313" key="4">
    <source>
        <dbReference type="EMBL" id="KAK4517111.1"/>
    </source>
</evidence>
<feature type="region of interest" description="Disordered" evidence="2">
    <location>
        <begin position="318"/>
        <end position="517"/>
    </location>
</feature>
<evidence type="ECO:0000313" key="5">
    <source>
        <dbReference type="Proteomes" id="UP001304243"/>
    </source>
</evidence>
<feature type="region of interest" description="Disordered" evidence="2">
    <location>
        <begin position="1"/>
        <end position="20"/>
    </location>
</feature>
<feature type="compositionally biased region" description="Polar residues" evidence="2">
    <location>
        <begin position="443"/>
        <end position="452"/>
    </location>
</feature>
<feature type="domain" description="CCHC-type" evidence="3">
    <location>
        <begin position="304"/>
        <end position="319"/>
    </location>
</feature>
<dbReference type="AlphaFoldDB" id="A0AAN7DGL7"/>
<organism evidence="4 5">
    <name type="scientific">Mucor velutinosus</name>
    <dbReference type="NCBI Taxonomy" id="708070"/>
    <lineage>
        <taxon>Eukaryota</taxon>
        <taxon>Fungi</taxon>
        <taxon>Fungi incertae sedis</taxon>
        <taxon>Mucoromycota</taxon>
        <taxon>Mucoromycotina</taxon>
        <taxon>Mucoromycetes</taxon>
        <taxon>Mucorales</taxon>
        <taxon>Mucorineae</taxon>
        <taxon>Mucoraceae</taxon>
        <taxon>Mucor</taxon>
    </lineage>
</organism>
<proteinExistence type="predicted"/>
<gene>
    <name evidence="4" type="ORF">ATC70_000441</name>
</gene>
<dbReference type="Gene3D" id="4.10.60.10">
    <property type="entry name" value="Zinc finger, CCHC-type"/>
    <property type="match status" value="1"/>
</dbReference>
<comment type="caution">
    <text evidence="4">The sequence shown here is derived from an EMBL/GenBank/DDBJ whole genome shotgun (WGS) entry which is preliminary data.</text>
</comment>
<evidence type="ECO:0000259" key="3">
    <source>
        <dbReference type="PROSITE" id="PS50158"/>
    </source>
</evidence>
<dbReference type="GeneID" id="89944143"/>
<keyword evidence="1" id="KW-0862">Zinc</keyword>
<feature type="compositionally biased region" description="Basic and acidic residues" evidence="2">
    <location>
        <begin position="471"/>
        <end position="484"/>
    </location>
</feature>
<keyword evidence="1" id="KW-0863">Zinc-finger</keyword>
<reference evidence="4 5" key="1">
    <citation type="submission" date="2022-11" db="EMBL/GenBank/DDBJ databases">
        <title>Mucor velutinosus strain NIH1002 WGS.</title>
        <authorList>
            <person name="Subramanian P."/>
            <person name="Mullikin J.C."/>
            <person name="Segre J.A."/>
            <person name="Zelazny A.M."/>
        </authorList>
    </citation>
    <scope>NUCLEOTIDE SEQUENCE [LARGE SCALE GENOMIC DNA]</scope>
    <source>
        <strain evidence="4 5">NIH1002</strain>
    </source>
</reference>
<feature type="compositionally biased region" description="Low complexity" evidence="2">
    <location>
        <begin position="490"/>
        <end position="510"/>
    </location>
</feature>
<dbReference type="RefSeq" id="XP_064683777.1">
    <property type="nucleotide sequence ID" value="XM_064819857.1"/>
</dbReference>
<accession>A0AAN7DGL7</accession>
<name>A0AAN7DGL7_9FUNG</name>
<dbReference type="GO" id="GO:0008270">
    <property type="term" value="F:zinc ion binding"/>
    <property type="evidence" value="ECO:0007669"/>
    <property type="project" value="UniProtKB-KW"/>
</dbReference>
<feature type="compositionally biased region" description="Gly residues" evidence="2">
    <location>
        <begin position="369"/>
        <end position="391"/>
    </location>
</feature>
<dbReference type="GO" id="GO:0003676">
    <property type="term" value="F:nucleic acid binding"/>
    <property type="evidence" value="ECO:0007669"/>
    <property type="project" value="InterPro"/>
</dbReference>
<feature type="compositionally biased region" description="Low complexity" evidence="2">
    <location>
        <begin position="357"/>
        <end position="368"/>
    </location>
</feature>